<dbReference type="NCBIfam" id="NF006819">
    <property type="entry name" value="PRK09344.1-1"/>
    <property type="match status" value="1"/>
</dbReference>
<keyword evidence="5 13" id="KW-0963">Cytoplasm</keyword>
<evidence type="ECO:0000256" key="5">
    <source>
        <dbReference type="ARBA" id="ARBA00022490"/>
    </source>
</evidence>
<dbReference type="PANTHER" id="PTHR30031">
    <property type="entry name" value="PHOSPHOENOLPYRUVATE CARBOXYKINASE ATP"/>
    <property type="match status" value="1"/>
</dbReference>
<reference evidence="14 15" key="1">
    <citation type="journal article" date="2016" name="Nat. Commun.">
        <title>Thousands of microbial genomes shed light on interconnected biogeochemical processes in an aquifer system.</title>
        <authorList>
            <person name="Anantharaman K."/>
            <person name="Brown C.T."/>
            <person name="Hug L.A."/>
            <person name="Sharon I."/>
            <person name="Castelle C.J."/>
            <person name="Probst A.J."/>
            <person name="Thomas B.C."/>
            <person name="Singh A."/>
            <person name="Wilkins M.J."/>
            <person name="Karaoz U."/>
            <person name="Brodie E.L."/>
            <person name="Williams K.H."/>
            <person name="Hubbard S.S."/>
            <person name="Banfield J.F."/>
        </authorList>
    </citation>
    <scope>NUCLEOTIDE SEQUENCE [LARGE SCALE GENOMIC DNA]</scope>
</reference>
<evidence type="ECO:0000313" key="14">
    <source>
        <dbReference type="EMBL" id="OGG93539.1"/>
    </source>
</evidence>
<dbReference type="EMBL" id="MFNE01000047">
    <property type="protein sequence ID" value="OGG93539.1"/>
    <property type="molecule type" value="Genomic_DNA"/>
</dbReference>
<feature type="binding site" evidence="13">
    <location>
        <position position="198"/>
    </location>
    <ligand>
        <name>substrate</name>
    </ligand>
</feature>
<organism evidence="14 15">
    <name type="scientific">Candidatus Lambdaproteobacteria bacterium RIFOXYD2_FULL_50_16</name>
    <dbReference type="NCBI Taxonomy" id="1817772"/>
    <lineage>
        <taxon>Bacteria</taxon>
        <taxon>Pseudomonadati</taxon>
        <taxon>Pseudomonadota</taxon>
        <taxon>Candidatus Lambdaproteobacteria</taxon>
    </lineage>
</organism>
<sequence length="528" mass="59356">MSNDIYGLEKLGLKNLGKIFRNLTPQELVEHELRFGEGCLGPNGSLMVDTGKFTGRSPKDKFIVDEPTTSEHVWWGAVNQPLKPEVFETLKGRVATFLSGKDLYMFDGFCGADKKHQMPIRIITKKPWHAHFVRNMFIRPKKEELQNFEPQFTILNAALYTEKEYKELGLNSEVFVIFNLAQKFAIIGGTHYGGEMKKGIFSVMNFLLPLKGVMSMHCSANVGKKGDVALFFGLSGTGKTTLSTDPDRALIGDDEHGWSKDGIFNLEGGCYAKVIDLDPEKEPDIWNAIRFEAILENVVYDENRVPDYHDKSKTENTRVSYPLHNIENTKIPSVAGHPKNIIFLTCDAFGVLPPIARLTPEQASYHFLSGYTAKVAGTERGITEPQATFSTCFGSPFMTLRPKVYSDLLAEKMRTHKVNAFLVNTGWTGGPYGVGKRMNLPDTRKMITAILEGTIGESEWHKDSVFGFEIPLHLPNINSAILNPRNTWDDHHAYDEMRDKLAHMFIKNFERFAAEDPELVKVSPTPKG</sequence>
<dbReference type="GO" id="GO:0004612">
    <property type="term" value="F:phosphoenolpyruvate carboxykinase (ATP) activity"/>
    <property type="evidence" value="ECO:0007669"/>
    <property type="project" value="UniProtKB-UniRule"/>
</dbReference>
<keyword evidence="14" id="KW-0418">Kinase</keyword>
<dbReference type="InterPro" id="IPR013035">
    <property type="entry name" value="PEP_carboxykinase_C"/>
</dbReference>
<dbReference type="Pfam" id="PF01293">
    <property type="entry name" value="PEPCK_ATP"/>
    <property type="match status" value="1"/>
</dbReference>
<evidence type="ECO:0000256" key="8">
    <source>
        <dbReference type="ARBA" id="ARBA00022793"/>
    </source>
</evidence>
<dbReference type="SUPFAM" id="SSF68923">
    <property type="entry name" value="PEP carboxykinase N-terminal domain"/>
    <property type="match status" value="1"/>
</dbReference>
<comment type="catalytic activity">
    <reaction evidence="12 13">
        <text>oxaloacetate + ATP = phosphoenolpyruvate + ADP + CO2</text>
        <dbReference type="Rhea" id="RHEA:18617"/>
        <dbReference type="ChEBI" id="CHEBI:16452"/>
        <dbReference type="ChEBI" id="CHEBI:16526"/>
        <dbReference type="ChEBI" id="CHEBI:30616"/>
        <dbReference type="ChEBI" id="CHEBI:58702"/>
        <dbReference type="ChEBI" id="CHEBI:456216"/>
        <dbReference type="EC" id="4.1.1.49"/>
    </reaction>
</comment>
<dbReference type="GO" id="GO:0005524">
    <property type="term" value="F:ATP binding"/>
    <property type="evidence" value="ECO:0007669"/>
    <property type="project" value="UniProtKB-UniRule"/>
</dbReference>
<evidence type="ECO:0000256" key="3">
    <source>
        <dbReference type="ARBA" id="ARBA00012363"/>
    </source>
</evidence>
<comment type="pathway">
    <text evidence="1 13">Carbohydrate biosynthesis; gluconeogenesis.</text>
</comment>
<feature type="binding site" evidence="13">
    <location>
        <position position="198"/>
    </location>
    <ligand>
        <name>ATP</name>
        <dbReference type="ChEBI" id="CHEBI:30616"/>
    </ligand>
</feature>
<dbReference type="STRING" id="1817772.A2527_11570"/>
<comment type="function">
    <text evidence="13">Involved in the gluconeogenesis. Catalyzes the conversion of oxaloacetate (OAA) to phosphoenolpyruvate (PEP) through direct phosphoryl transfer between the nucleoside triphosphate and OAA.</text>
</comment>
<evidence type="ECO:0000256" key="10">
    <source>
        <dbReference type="ARBA" id="ARBA00023211"/>
    </source>
</evidence>
<accession>A0A1F6G621</accession>
<dbReference type="Gene3D" id="3.40.449.10">
    <property type="entry name" value="Phosphoenolpyruvate Carboxykinase, domain 1"/>
    <property type="match status" value="1"/>
</dbReference>
<dbReference type="Gene3D" id="2.170.8.10">
    <property type="entry name" value="Phosphoenolpyruvate Carboxykinase, domain 2"/>
    <property type="match status" value="1"/>
</dbReference>
<dbReference type="CDD" id="cd00484">
    <property type="entry name" value="PEPCK_ATP"/>
    <property type="match status" value="1"/>
</dbReference>
<keyword evidence="7 13" id="KW-0547">Nucleotide-binding</keyword>
<keyword evidence="14" id="KW-0808">Transferase</keyword>
<dbReference type="EC" id="4.1.1.49" evidence="3 13"/>
<comment type="caution">
    <text evidence="13">Lacks conserved residue(s) required for the propagation of feature annotation.</text>
</comment>
<dbReference type="GO" id="GO:0005829">
    <property type="term" value="C:cytosol"/>
    <property type="evidence" value="ECO:0007669"/>
    <property type="project" value="TreeGrafter"/>
</dbReference>
<evidence type="ECO:0000313" key="15">
    <source>
        <dbReference type="Proteomes" id="UP000178449"/>
    </source>
</evidence>
<dbReference type="PANTHER" id="PTHR30031:SF0">
    <property type="entry name" value="PHOSPHOENOLPYRUVATE CARBOXYKINASE (ATP)"/>
    <property type="match status" value="1"/>
</dbReference>
<feature type="binding site" evidence="13">
    <location>
        <position position="198"/>
    </location>
    <ligand>
        <name>Mn(2+)</name>
        <dbReference type="ChEBI" id="CHEBI:29035"/>
    </ligand>
</feature>
<dbReference type="UniPathway" id="UPA00138"/>
<protein>
    <recommendedName>
        <fullName evidence="3 13">Phosphoenolpyruvate carboxykinase (ATP)</fullName>
        <shortName evidence="13">PCK</shortName>
        <shortName evidence="13">PEP carboxykinase</shortName>
        <shortName evidence="13">PEPCK</shortName>
        <ecNumber evidence="3 13">4.1.1.49</ecNumber>
    </recommendedName>
</protein>
<evidence type="ECO:0000256" key="9">
    <source>
        <dbReference type="ARBA" id="ARBA00022840"/>
    </source>
</evidence>
<dbReference type="NCBIfam" id="NF006821">
    <property type="entry name" value="PRK09344.1-3"/>
    <property type="match status" value="1"/>
</dbReference>
<keyword evidence="14" id="KW-0670">Pyruvate</keyword>
<keyword evidence="4 13" id="KW-0312">Gluconeogenesis</keyword>
<evidence type="ECO:0000256" key="6">
    <source>
        <dbReference type="ARBA" id="ARBA00022723"/>
    </source>
</evidence>
<comment type="similarity">
    <text evidence="2 13">Belongs to the phosphoenolpyruvate carboxykinase (ATP) family.</text>
</comment>
<dbReference type="InterPro" id="IPR008210">
    <property type="entry name" value="PEP_carboxykinase_N"/>
</dbReference>
<feature type="binding site" evidence="13">
    <location>
        <position position="318"/>
    </location>
    <ligand>
        <name>ATP</name>
        <dbReference type="ChEBI" id="CHEBI:30616"/>
    </ligand>
</feature>
<evidence type="ECO:0000256" key="2">
    <source>
        <dbReference type="ARBA" id="ARBA00006052"/>
    </source>
</evidence>
<feature type="binding site" evidence="13">
    <location>
        <position position="192"/>
    </location>
    <ligand>
        <name>substrate</name>
    </ligand>
</feature>
<comment type="caution">
    <text evidence="14">The sequence shown here is derived from an EMBL/GenBank/DDBJ whole genome shotgun (WGS) entry which is preliminary data.</text>
</comment>
<feature type="binding site" evidence="13">
    <location>
        <position position="282"/>
    </location>
    <ligand>
        <name>ATP</name>
        <dbReference type="ChEBI" id="CHEBI:30616"/>
    </ligand>
</feature>
<gene>
    <name evidence="13" type="primary">pckA</name>
    <name evidence="14" type="ORF">A2527_11570</name>
</gene>
<dbReference type="Gene3D" id="3.90.228.20">
    <property type="match status" value="1"/>
</dbReference>
<dbReference type="AlphaFoldDB" id="A0A1F6G621"/>
<keyword evidence="6 13" id="KW-0479">Metal-binding</keyword>
<keyword evidence="8 13" id="KW-0210">Decarboxylase</keyword>
<feature type="binding site" evidence="13">
    <location>
        <position position="443"/>
    </location>
    <ligand>
        <name>ATP</name>
        <dbReference type="ChEBI" id="CHEBI:30616"/>
    </ligand>
</feature>
<comment type="subcellular location">
    <subcellularLocation>
        <location evidence="13">Cytoplasm</location>
    </subcellularLocation>
</comment>
<feature type="binding site" evidence="13">
    <location>
        <position position="217"/>
    </location>
    <ligand>
        <name>Mn(2+)</name>
        <dbReference type="ChEBI" id="CHEBI:29035"/>
    </ligand>
</feature>
<proteinExistence type="inferred from homology"/>
<evidence type="ECO:0000256" key="7">
    <source>
        <dbReference type="ARBA" id="ARBA00022741"/>
    </source>
</evidence>
<dbReference type="FunFam" id="3.40.449.10:FF:000001">
    <property type="entry name" value="Phosphoenolpyruvate carboxykinase (ATP)"/>
    <property type="match status" value="1"/>
</dbReference>
<dbReference type="SUPFAM" id="SSF53795">
    <property type="entry name" value="PEP carboxykinase-like"/>
    <property type="match status" value="1"/>
</dbReference>
<dbReference type="FunFam" id="2.170.8.10:FF:000001">
    <property type="entry name" value="Phosphoenolpyruvate carboxykinase (ATP)"/>
    <property type="match status" value="1"/>
</dbReference>
<dbReference type="NCBIfam" id="NF006820">
    <property type="entry name" value="PRK09344.1-2"/>
    <property type="match status" value="1"/>
</dbReference>
<dbReference type="InterPro" id="IPR001272">
    <property type="entry name" value="PEP_carboxykinase_ATP"/>
</dbReference>
<feature type="binding site" evidence="13">
    <location>
        <position position="318"/>
    </location>
    <ligand>
        <name>substrate</name>
    </ligand>
</feature>
<dbReference type="GO" id="GO:0016301">
    <property type="term" value="F:kinase activity"/>
    <property type="evidence" value="ECO:0007669"/>
    <property type="project" value="UniProtKB-KW"/>
</dbReference>
<feature type="binding site" evidence="13">
    <location>
        <position position="217"/>
    </location>
    <ligand>
        <name>ATP</name>
        <dbReference type="ChEBI" id="CHEBI:30616"/>
    </ligand>
</feature>
<evidence type="ECO:0000256" key="1">
    <source>
        <dbReference type="ARBA" id="ARBA00004742"/>
    </source>
</evidence>
<evidence type="ECO:0000256" key="13">
    <source>
        <dbReference type="HAMAP-Rule" id="MF_00453"/>
    </source>
</evidence>
<dbReference type="InterPro" id="IPR015994">
    <property type="entry name" value="PEPCK_ATP_CS"/>
</dbReference>
<dbReference type="PIRSF" id="PIRSF006294">
    <property type="entry name" value="PEP_crbxkin"/>
    <property type="match status" value="1"/>
</dbReference>
<evidence type="ECO:0000256" key="11">
    <source>
        <dbReference type="ARBA" id="ARBA00023239"/>
    </source>
</evidence>
<feature type="binding site" evidence="13">
    <location>
        <position position="254"/>
    </location>
    <ligand>
        <name>Mn(2+)</name>
        <dbReference type="ChEBI" id="CHEBI:29035"/>
    </ligand>
</feature>
<name>A0A1F6G621_9PROT</name>
<evidence type="ECO:0000256" key="4">
    <source>
        <dbReference type="ARBA" id="ARBA00022432"/>
    </source>
</evidence>
<keyword evidence="9 13" id="KW-0067">ATP-binding</keyword>
<feature type="binding site" evidence="13">
    <location>
        <begin position="233"/>
        <end position="241"/>
    </location>
    <ligand>
        <name>ATP</name>
        <dbReference type="ChEBI" id="CHEBI:30616"/>
    </ligand>
</feature>
<dbReference type="Proteomes" id="UP000178449">
    <property type="component" value="Unassembled WGS sequence"/>
</dbReference>
<dbReference type="GO" id="GO:0046872">
    <property type="term" value="F:metal ion binding"/>
    <property type="evidence" value="ECO:0007669"/>
    <property type="project" value="UniProtKB-KW"/>
</dbReference>
<dbReference type="NCBIfam" id="TIGR00224">
    <property type="entry name" value="pckA"/>
    <property type="match status" value="1"/>
</dbReference>
<dbReference type="HAMAP" id="MF_00453">
    <property type="entry name" value="PEPCK_ATP"/>
    <property type="match status" value="1"/>
</dbReference>
<evidence type="ECO:0000256" key="12">
    <source>
        <dbReference type="ARBA" id="ARBA00047371"/>
    </source>
</evidence>
<comment type="cofactor">
    <cofactor evidence="13">
        <name>Mn(2+)</name>
        <dbReference type="ChEBI" id="CHEBI:29035"/>
    </cofactor>
    <text evidence="13">Binds 1 Mn(2+) ion per subunit.</text>
</comment>
<keyword evidence="10 13" id="KW-0464">Manganese</keyword>
<dbReference type="GO" id="GO:0006094">
    <property type="term" value="P:gluconeogenesis"/>
    <property type="evidence" value="ECO:0007669"/>
    <property type="project" value="UniProtKB-UniRule"/>
</dbReference>
<keyword evidence="11 13" id="KW-0456">Lyase</keyword>
<feature type="binding site" evidence="13">
    <location>
        <position position="56"/>
    </location>
    <ligand>
        <name>substrate</name>
    </ligand>
</feature>
<dbReference type="PROSITE" id="PS00532">
    <property type="entry name" value="PEPCK_ATP"/>
    <property type="match status" value="1"/>
</dbReference>